<feature type="chain" id="PRO_5038966366" description="YusW-like protein" evidence="2">
    <location>
        <begin position="20"/>
        <end position="158"/>
    </location>
</feature>
<dbReference type="RefSeq" id="WP_025910758.1">
    <property type="nucleotide sequence ID" value="NZ_KQ758631.1"/>
</dbReference>
<dbReference type="Proteomes" id="UP000053681">
    <property type="component" value="Unassembled WGS sequence"/>
</dbReference>
<proteinExistence type="predicted"/>
<dbReference type="Pfam" id="PF14039">
    <property type="entry name" value="YusW"/>
    <property type="match status" value="1"/>
</dbReference>
<dbReference type="AlphaFoldDB" id="A0A0V8JQ95"/>
<gene>
    <name evidence="3" type="ORF">AS180_04495</name>
</gene>
<feature type="region of interest" description="Disordered" evidence="1">
    <location>
        <begin position="23"/>
        <end position="51"/>
    </location>
</feature>
<evidence type="ECO:0008006" key="5">
    <source>
        <dbReference type="Google" id="ProtNLM"/>
    </source>
</evidence>
<feature type="signal peptide" evidence="2">
    <location>
        <begin position="1"/>
        <end position="19"/>
    </location>
</feature>
<dbReference type="EMBL" id="LNQP01000011">
    <property type="protein sequence ID" value="KSU89112.1"/>
    <property type="molecule type" value="Genomic_DNA"/>
</dbReference>
<protein>
    <recommendedName>
        <fullName evidence="5">YusW-like protein</fullName>
    </recommendedName>
</protein>
<feature type="compositionally biased region" description="Polar residues" evidence="1">
    <location>
        <begin position="40"/>
        <end position="51"/>
    </location>
</feature>
<reference evidence="3 4" key="1">
    <citation type="submission" date="2015-11" db="EMBL/GenBank/DDBJ databases">
        <title>Bacillus caseinolyticus sp nov.</title>
        <authorList>
            <person name="Dastager S.G."/>
            <person name="Mawlankar R."/>
        </authorList>
    </citation>
    <scope>NUCLEOTIDE SEQUENCE [LARGE SCALE GENOMIC DNA]</scope>
    <source>
        <strain evidence="3 4">SGD-V-76</strain>
    </source>
</reference>
<keyword evidence="4" id="KW-1185">Reference proteome</keyword>
<name>A0A0V8JQ95_9BACI</name>
<organism evidence="3 4">
    <name type="scientific">Priestia veravalensis</name>
    <dbReference type="NCBI Taxonomy" id="1414648"/>
    <lineage>
        <taxon>Bacteria</taxon>
        <taxon>Bacillati</taxon>
        <taxon>Bacillota</taxon>
        <taxon>Bacilli</taxon>
        <taxon>Bacillales</taxon>
        <taxon>Bacillaceae</taxon>
        <taxon>Priestia</taxon>
    </lineage>
</organism>
<keyword evidence="2" id="KW-0732">Signal</keyword>
<evidence type="ECO:0000256" key="1">
    <source>
        <dbReference type="SAM" id="MobiDB-lite"/>
    </source>
</evidence>
<comment type="caution">
    <text evidence="3">The sequence shown here is derived from an EMBL/GenBank/DDBJ whole genome shotgun (WGS) entry which is preliminary data.</text>
</comment>
<sequence>MLKKVSVLSVSFAALLGLAACNNDEVESPPPEAPVEDNVEQQSTNSENDQNRAFNFSKFDLDVEYEGLNNDYEVEYENEKDDMEAKIDDEANDKHLKGNEAFEELSSKFEKLTFDQNTPEKDVVKEVVKVFNLNSDYESFELEVRFADGTEKKYIINK</sequence>
<evidence type="ECO:0000313" key="4">
    <source>
        <dbReference type="Proteomes" id="UP000053681"/>
    </source>
</evidence>
<dbReference type="PROSITE" id="PS51257">
    <property type="entry name" value="PROKAR_LIPOPROTEIN"/>
    <property type="match status" value="1"/>
</dbReference>
<evidence type="ECO:0000256" key="2">
    <source>
        <dbReference type="SAM" id="SignalP"/>
    </source>
</evidence>
<evidence type="ECO:0000313" key="3">
    <source>
        <dbReference type="EMBL" id="KSU89112.1"/>
    </source>
</evidence>
<dbReference type="InterPro" id="IPR025623">
    <property type="entry name" value="YusW"/>
</dbReference>
<accession>A0A0V8JQ95</accession>